<evidence type="ECO:0000256" key="4">
    <source>
        <dbReference type="ARBA" id="ARBA00022801"/>
    </source>
</evidence>
<dbReference type="InterPro" id="IPR027417">
    <property type="entry name" value="P-loop_NTPase"/>
</dbReference>
<feature type="domain" description="UvrD-like helicase C-terminal" evidence="10">
    <location>
        <begin position="260"/>
        <end position="544"/>
    </location>
</feature>
<comment type="caution">
    <text evidence="11">The sequence shown here is derived from an EMBL/GenBank/DDBJ whole genome shotgun (WGS) entry which is preliminary data.</text>
</comment>
<evidence type="ECO:0000313" key="11">
    <source>
        <dbReference type="EMBL" id="HIS67562.1"/>
    </source>
</evidence>
<proteinExistence type="predicted"/>
<dbReference type="GO" id="GO:0004527">
    <property type="term" value="F:exonuclease activity"/>
    <property type="evidence" value="ECO:0007669"/>
    <property type="project" value="UniProtKB-KW"/>
</dbReference>
<protein>
    <submittedName>
        <fullName evidence="11">PD-(D/E)XK nuclease family protein</fullName>
    </submittedName>
</protein>
<evidence type="ECO:0000256" key="6">
    <source>
        <dbReference type="ARBA" id="ARBA00022839"/>
    </source>
</evidence>
<keyword evidence="8" id="KW-0238">DNA-binding</keyword>
<dbReference type="InterPro" id="IPR011604">
    <property type="entry name" value="PDDEXK-like_dom_sf"/>
</dbReference>
<evidence type="ECO:0000256" key="8">
    <source>
        <dbReference type="ARBA" id="ARBA00023125"/>
    </source>
</evidence>
<evidence type="ECO:0000256" key="2">
    <source>
        <dbReference type="ARBA" id="ARBA00022741"/>
    </source>
</evidence>
<sequence>MLRIITGRAGAGKTARIMDELRERVEAGRAGGVLLVPEQYSHEAERELAHIAGPRAALYAEVLSFTGVARRVEAELGPGGKKPLTAGGRLLCMSLALEAVYSRLRVYGRARRSPELQLELLAAVDELAASEHGSEELEAAAVALPGALGNKLRDLALIRESFEAAVGSGRTDPSDRLSLLAARLPYSGFARDGEVYIDGFTDFTAQEKRIICELMDRADVTLCLTLDSVDYGSELFDLARATARYFLRHAREEGIASRVEPMEAAERSPMDTLAENLLAYPARSFDAEGRIRLLAARDMTAECEFAAAEALRLARAGCRWRDISVAARGFEDYRAALEAAFERFGVPLFTATRPNAAEKPLPSLISAAYGAAAGGWEAAEVFAFLRTGLAGLDSEECDELENYCFTWNIGYRRWHEAADWGMHPDGWRSDFDDAVRERLARINGLRRRAAAPLLKFEEALRSASLAGEHCAALAGLWEDLDLAERLAERAAALERSGRRQAAAEYERIWDAAVDALEQCSAVLGELPMDAETFSRLYLLTLSQYSLGVIPVSLDMVTAGDLDRMRRRHIKHLIILGADDARLPAPEGEGGVFTPDERRTLAAAGLELDAGEAELWREYTLIYNCVTLPSESLTLVMPSRGADGSAREPSFLINRARGLFNLELRSTRRAEDLLESENTALEAACAAQGGSAAEGGRAALEYFRRADSARLRRAEAAAKLTRGRLSRESAARLYGENLRLSASRMERFASCRFSYFMTYGLKARPRVPARFKAPEAGTFIHYVLQHVAAGAGEGGIAALPDERLAALTREFAEEYLAGELGGREGKSARFIYLFERLARSLERIVLDMAGELRDSDFKPLDFELNLAEAGAVRALALPEGGSVRASGIADRVDGWVRGGRLYLRVVDYKTGKKSFSLSDVYYGLGMQMLLYLFALAETGRERYGMETLPAGVLYVPARDEIISADSDMSDEAVAAERAKALVRSGLLLDDAGVLHAMERGERPLRLPLSWKDGAPSGQSLASAEQLGALAKHVRETLRAMAREIRSGSIQADPCYKSERDNACLYCDYASACRFAPGEGGDRRRPLRSLKAERVWELLLNGEIAPREGENEEGGGENA</sequence>
<keyword evidence="4" id="KW-0378">Hydrolase</keyword>
<dbReference type="GO" id="GO:0006281">
    <property type="term" value="P:DNA repair"/>
    <property type="evidence" value="ECO:0007669"/>
    <property type="project" value="UniProtKB-KW"/>
</dbReference>
<dbReference type="InterPro" id="IPR049035">
    <property type="entry name" value="ADDB_N"/>
</dbReference>
<dbReference type="AlphaFoldDB" id="A0A9D1FED3"/>
<organism evidence="11 12">
    <name type="scientific">Candidatus Scatomorpha merdipullorum</name>
    <dbReference type="NCBI Taxonomy" id="2840927"/>
    <lineage>
        <taxon>Bacteria</taxon>
        <taxon>Bacillati</taxon>
        <taxon>Bacillota</taxon>
        <taxon>Clostridia</taxon>
        <taxon>Eubacteriales</taxon>
        <taxon>Candidatus Scatomorpha</taxon>
    </lineage>
</organism>
<dbReference type="InterPro" id="IPR014017">
    <property type="entry name" value="DNA_helicase_UvrD-like_C"/>
</dbReference>
<evidence type="ECO:0000256" key="5">
    <source>
        <dbReference type="ARBA" id="ARBA00022806"/>
    </source>
</evidence>
<keyword evidence="6" id="KW-0269">Exonuclease</keyword>
<keyword evidence="5" id="KW-0347">Helicase</keyword>
<evidence type="ECO:0000259" key="10">
    <source>
        <dbReference type="PROSITE" id="PS51217"/>
    </source>
</evidence>
<reference evidence="11" key="2">
    <citation type="journal article" date="2021" name="PeerJ">
        <title>Extensive microbial diversity within the chicken gut microbiome revealed by metagenomics and culture.</title>
        <authorList>
            <person name="Gilroy R."/>
            <person name="Ravi A."/>
            <person name="Getino M."/>
            <person name="Pursley I."/>
            <person name="Horton D.L."/>
            <person name="Alikhan N.F."/>
            <person name="Baker D."/>
            <person name="Gharbi K."/>
            <person name="Hall N."/>
            <person name="Watson M."/>
            <person name="Adriaenssens E.M."/>
            <person name="Foster-Nyarko E."/>
            <person name="Jarju S."/>
            <person name="Secka A."/>
            <person name="Antonio M."/>
            <person name="Oren A."/>
            <person name="Chaudhuri R.R."/>
            <person name="La Ragione R."/>
            <person name="Hildebrand F."/>
            <person name="Pallen M.J."/>
        </authorList>
    </citation>
    <scope>NUCLEOTIDE SEQUENCE</scope>
    <source>
        <strain evidence="11">ChiHjej10B9-9673</strain>
    </source>
</reference>
<reference evidence="11" key="1">
    <citation type="submission" date="2020-10" db="EMBL/GenBank/DDBJ databases">
        <authorList>
            <person name="Gilroy R."/>
        </authorList>
    </citation>
    <scope>NUCLEOTIDE SEQUENCE</scope>
    <source>
        <strain evidence="11">ChiHjej10B9-9673</strain>
    </source>
</reference>
<dbReference type="InterPro" id="IPR011335">
    <property type="entry name" value="Restrct_endonuc-II-like"/>
</dbReference>
<dbReference type="SUPFAM" id="SSF52540">
    <property type="entry name" value="P-loop containing nucleoside triphosphate hydrolases"/>
    <property type="match status" value="1"/>
</dbReference>
<gene>
    <name evidence="11" type="ORF">IAC18_08345</name>
</gene>
<dbReference type="Pfam" id="PF21445">
    <property type="entry name" value="ADDB_N"/>
    <property type="match status" value="1"/>
</dbReference>
<evidence type="ECO:0000313" key="12">
    <source>
        <dbReference type="Proteomes" id="UP000824001"/>
    </source>
</evidence>
<dbReference type="Gene3D" id="3.90.320.10">
    <property type="match status" value="1"/>
</dbReference>
<keyword evidence="9" id="KW-0234">DNA repair</keyword>
<evidence type="ECO:0000256" key="3">
    <source>
        <dbReference type="ARBA" id="ARBA00022763"/>
    </source>
</evidence>
<evidence type="ECO:0000256" key="7">
    <source>
        <dbReference type="ARBA" id="ARBA00022840"/>
    </source>
</evidence>
<dbReference type="Gene3D" id="3.40.50.300">
    <property type="entry name" value="P-loop containing nucleotide triphosphate hydrolases"/>
    <property type="match status" value="4"/>
</dbReference>
<dbReference type="GO" id="GO:0003677">
    <property type="term" value="F:DNA binding"/>
    <property type="evidence" value="ECO:0007669"/>
    <property type="project" value="UniProtKB-KW"/>
</dbReference>
<dbReference type="GO" id="GO:0006310">
    <property type="term" value="P:DNA recombination"/>
    <property type="evidence" value="ECO:0007669"/>
    <property type="project" value="TreeGrafter"/>
</dbReference>
<accession>A0A9D1FED3</accession>
<name>A0A9D1FED3_9FIRM</name>
<keyword evidence="1" id="KW-0540">Nuclease</keyword>
<dbReference type="Pfam" id="PF12705">
    <property type="entry name" value="PDDEXK_1"/>
    <property type="match status" value="1"/>
</dbReference>
<dbReference type="GO" id="GO:0005524">
    <property type="term" value="F:ATP binding"/>
    <property type="evidence" value="ECO:0007669"/>
    <property type="project" value="UniProtKB-KW"/>
</dbReference>
<evidence type="ECO:0000256" key="1">
    <source>
        <dbReference type="ARBA" id="ARBA00022722"/>
    </source>
</evidence>
<dbReference type="PANTHER" id="PTHR30591:SF1">
    <property type="entry name" value="RECBCD ENZYME SUBUNIT RECC"/>
    <property type="match status" value="1"/>
</dbReference>
<dbReference type="EMBL" id="DVJK01000237">
    <property type="protein sequence ID" value="HIS67562.1"/>
    <property type="molecule type" value="Genomic_DNA"/>
</dbReference>
<dbReference type="GO" id="GO:0004386">
    <property type="term" value="F:helicase activity"/>
    <property type="evidence" value="ECO:0007669"/>
    <property type="project" value="UniProtKB-KW"/>
</dbReference>
<keyword evidence="7" id="KW-0067">ATP-binding</keyword>
<dbReference type="InterPro" id="IPR038726">
    <property type="entry name" value="PDDEXK_AddAB-type"/>
</dbReference>
<keyword evidence="3" id="KW-0227">DNA damage</keyword>
<evidence type="ECO:0000256" key="9">
    <source>
        <dbReference type="ARBA" id="ARBA00023204"/>
    </source>
</evidence>
<dbReference type="PROSITE" id="PS51217">
    <property type="entry name" value="UVRD_HELICASE_CTER"/>
    <property type="match status" value="1"/>
</dbReference>
<keyword evidence="2" id="KW-0547">Nucleotide-binding</keyword>
<dbReference type="Proteomes" id="UP000824001">
    <property type="component" value="Unassembled WGS sequence"/>
</dbReference>
<dbReference type="SUPFAM" id="SSF52980">
    <property type="entry name" value="Restriction endonuclease-like"/>
    <property type="match status" value="1"/>
</dbReference>
<dbReference type="PANTHER" id="PTHR30591">
    <property type="entry name" value="RECBCD ENZYME SUBUNIT RECC"/>
    <property type="match status" value="1"/>
</dbReference>